<dbReference type="EMBL" id="AZIM01000399">
    <property type="protein sequence ID" value="ETE71273.1"/>
    <property type="molecule type" value="Genomic_DNA"/>
</dbReference>
<dbReference type="Proteomes" id="UP000018936">
    <property type="component" value="Unassembled WGS sequence"/>
</dbReference>
<evidence type="ECO:0000256" key="1">
    <source>
        <dbReference type="SAM" id="MobiDB-lite"/>
    </source>
</evidence>
<dbReference type="AlphaFoldDB" id="V8PB98"/>
<proteinExistence type="predicted"/>
<gene>
    <name evidence="2" type="ORF">L345_02928</name>
</gene>
<organism evidence="2 3">
    <name type="scientific">Ophiophagus hannah</name>
    <name type="common">King cobra</name>
    <name type="synonym">Naja hannah</name>
    <dbReference type="NCBI Taxonomy" id="8665"/>
    <lineage>
        <taxon>Eukaryota</taxon>
        <taxon>Metazoa</taxon>
        <taxon>Chordata</taxon>
        <taxon>Craniata</taxon>
        <taxon>Vertebrata</taxon>
        <taxon>Euteleostomi</taxon>
        <taxon>Lepidosauria</taxon>
        <taxon>Squamata</taxon>
        <taxon>Bifurcata</taxon>
        <taxon>Unidentata</taxon>
        <taxon>Episquamata</taxon>
        <taxon>Toxicofera</taxon>
        <taxon>Serpentes</taxon>
        <taxon>Colubroidea</taxon>
        <taxon>Elapidae</taxon>
        <taxon>Elapinae</taxon>
        <taxon>Ophiophagus</taxon>
    </lineage>
</organism>
<evidence type="ECO:0000313" key="3">
    <source>
        <dbReference type="Proteomes" id="UP000018936"/>
    </source>
</evidence>
<feature type="non-terminal residue" evidence="2">
    <location>
        <position position="1"/>
    </location>
</feature>
<accession>V8PB98</accession>
<reference evidence="2 3" key="1">
    <citation type="journal article" date="2013" name="Proc. Natl. Acad. Sci. U.S.A.">
        <title>The king cobra genome reveals dynamic gene evolution and adaptation in the snake venom system.</title>
        <authorList>
            <person name="Vonk F.J."/>
            <person name="Casewell N.R."/>
            <person name="Henkel C.V."/>
            <person name="Heimberg A.M."/>
            <person name="Jansen H.J."/>
            <person name="McCleary R.J."/>
            <person name="Kerkkamp H.M."/>
            <person name="Vos R.A."/>
            <person name="Guerreiro I."/>
            <person name="Calvete J.J."/>
            <person name="Wuster W."/>
            <person name="Woods A.E."/>
            <person name="Logan J.M."/>
            <person name="Harrison R.A."/>
            <person name="Castoe T.A."/>
            <person name="de Koning A.P."/>
            <person name="Pollock D.D."/>
            <person name="Yandell M."/>
            <person name="Calderon D."/>
            <person name="Renjifo C."/>
            <person name="Currier R.B."/>
            <person name="Salgado D."/>
            <person name="Pla D."/>
            <person name="Sanz L."/>
            <person name="Hyder A.S."/>
            <person name="Ribeiro J.M."/>
            <person name="Arntzen J.W."/>
            <person name="van den Thillart G.E."/>
            <person name="Boetzer M."/>
            <person name="Pirovano W."/>
            <person name="Dirks R.P."/>
            <person name="Spaink H.P."/>
            <person name="Duboule D."/>
            <person name="McGlinn E."/>
            <person name="Kini R.M."/>
            <person name="Richardson M.K."/>
        </authorList>
    </citation>
    <scope>NUCLEOTIDE SEQUENCE</scope>
    <source>
        <tissue evidence="2">Blood</tissue>
    </source>
</reference>
<feature type="region of interest" description="Disordered" evidence="1">
    <location>
        <begin position="1"/>
        <end position="51"/>
    </location>
</feature>
<sequence>MRKPTAWNGRQSKQVPEGERQTPSGRSQEKETRGSEPAPPPLSSDSQSIQVSRRGRLTWLRYGTGREEEAAAALSSFAGERLLGQSELSSPEGAWPTARSRFPLRGLRTLASPPAKVKAWSAAREKEGKPVSPSRSSETKGGVFCFLLFGFGRADLGWGRKLLTWTFRARRRNPLWRFFPTTSSCFPGKGGRSRCLKREGETAALNFGVRLVRPLPPGLNFCWDGKGIRSGRGHEQLVLLAVGATFRWVVNLLEFLAIQPGKSGREGDFVFR</sequence>
<feature type="region of interest" description="Disordered" evidence="1">
    <location>
        <begin position="119"/>
        <end position="138"/>
    </location>
</feature>
<comment type="caution">
    <text evidence="2">The sequence shown here is derived from an EMBL/GenBank/DDBJ whole genome shotgun (WGS) entry which is preliminary data.</text>
</comment>
<evidence type="ECO:0000313" key="2">
    <source>
        <dbReference type="EMBL" id="ETE71273.1"/>
    </source>
</evidence>
<protein>
    <submittedName>
        <fullName evidence="2">Uncharacterized protein</fullName>
    </submittedName>
</protein>
<name>V8PB98_OPHHA</name>
<keyword evidence="3" id="KW-1185">Reference proteome</keyword>